<reference evidence="3" key="1">
    <citation type="submission" date="2016-11" db="EMBL/GenBank/DDBJ databases">
        <title>Dehalogenimonas formicexedens sp. nov., a chlorinated alkane respiring bacterium isolated from contaminated groundwater.</title>
        <authorList>
            <person name="Key T.A."/>
            <person name="Bowman K.S."/>
            <person name="Lee I."/>
            <person name="Chun J."/>
            <person name="Albuquerque L."/>
            <person name="da Costa M.S."/>
            <person name="Rainey F.A."/>
            <person name="Moe W.M."/>
        </authorList>
    </citation>
    <scope>NUCLEOTIDE SEQUENCE [LARGE SCALE GENOMIC DNA]</scope>
    <source>
        <strain evidence="3">NSZ-14</strain>
    </source>
</reference>
<evidence type="ECO:0000313" key="2">
    <source>
        <dbReference type="EMBL" id="APV45173.1"/>
    </source>
</evidence>
<dbReference type="STRING" id="1839801.Dform_01855"/>
<dbReference type="RefSeq" id="WP_076004751.1">
    <property type="nucleotide sequence ID" value="NZ_CP018258.1"/>
</dbReference>
<name>A0A1P8F9Q3_9CHLR</name>
<dbReference type="InterPro" id="IPR009725">
    <property type="entry name" value="3_dmu_93_MTrfase"/>
</dbReference>
<dbReference type="KEGG" id="dfo:Dform_01855"/>
<dbReference type="EMBL" id="CP018258">
    <property type="protein sequence ID" value="APV45173.1"/>
    <property type="molecule type" value="Genomic_DNA"/>
</dbReference>
<sequence>MQKITPNLWFDNNAEEAVALYTSLFKNSRKGFVARYGAEGAKVSGMPEGSVLTVEFQLEGYDFIALNGGPVFKFNPSVSFFIMCQTAEEADRMWAGLSPGGSILMEYQQYPFAKKFGWLNDKFGLSWQVMLAEKPTQKIQACLMYVGKQAGNAEEAINRYVSIFPDSAVVMLSRYGEGGADKPGTINHGVFTLAGQKFVAMDSALEHKFNFNEAVSFQVTCKDQKEIDYYWEKLTEGGEESVCGWLKDKYGVSWQVTPAALADMMKDPDKVKVERMMKVFLKMKKIDLAALMKAFEGK</sequence>
<dbReference type="PIRSF" id="PIRSF021700">
    <property type="entry name" value="3_dmu_93_MTrfase"/>
    <property type="match status" value="1"/>
</dbReference>
<accession>A0A1P8F9Q3</accession>
<dbReference type="Proteomes" id="UP000185934">
    <property type="component" value="Chromosome"/>
</dbReference>
<feature type="domain" description="PhnB-like" evidence="1">
    <location>
        <begin position="2"/>
        <end position="130"/>
    </location>
</feature>
<dbReference type="CDD" id="cd06588">
    <property type="entry name" value="PhnB_like"/>
    <property type="match status" value="2"/>
</dbReference>
<dbReference type="AlphaFoldDB" id="A0A1P8F9Q3"/>
<gene>
    <name evidence="2" type="ORF">Dform_01855</name>
</gene>
<keyword evidence="3" id="KW-1185">Reference proteome</keyword>
<dbReference type="InterPro" id="IPR027259">
    <property type="entry name" value="MTase_demethylubiq_bac"/>
</dbReference>
<dbReference type="Gene3D" id="3.30.720.110">
    <property type="match status" value="1"/>
</dbReference>
<protein>
    <submittedName>
        <fullName evidence="2">Glyoxalase superfamily enzyme</fullName>
    </submittedName>
</protein>
<dbReference type="SUPFAM" id="SSF54593">
    <property type="entry name" value="Glyoxalase/Bleomycin resistance protein/Dihydroxybiphenyl dioxygenase"/>
    <property type="match status" value="2"/>
</dbReference>
<evidence type="ECO:0000259" key="1">
    <source>
        <dbReference type="Pfam" id="PF06983"/>
    </source>
</evidence>
<dbReference type="InterPro" id="IPR028973">
    <property type="entry name" value="PhnB-like"/>
</dbReference>
<feature type="domain" description="PhnB-like" evidence="1">
    <location>
        <begin position="137"/>
        <end position="257"/>
    </location>
</feature>
<dbReference type="OrthoDB" id="9806473at2"/>
<dbReference type="PIRSF" id="PIRSF500687">
    <property type="entry name" value="MTase_demethylubiq_bact"/>
    <property type="match status" value="1"/>
</dbReference>
<dbReference type="Gene3D" id="3.30.720.100">
    <property type="match status" value="1"/>
</dbReference>
<dbReference type="InterPro" id="IPR029068">
    <property type="entry name" value="Glyas_Bleomycin-R_OHBP_Dase"/>
</dbReference>
<evidence type="ECO:0000313" key="3">
    <source>
        <dbReference type="Proteomes" id="UP000185934"/>
    </source>
</evidence>
<organism evidence="2 3">
    <name type="scientific">Dehalogenimonas formicexedens</name>
    <dbReference type="NCBI Taxonomy" id="1839801"/>
    <lineage>
        <taxon>Bacteria</taxon>
        <taxon>Bacillati</taxon>
        <taxon>Chloroflexota</taxon>
        <taxon>Dehalococcoidia</taxon>
        <taxon>Dehalococcoidales</taxon>
        <taxon>Dehalococcoidaceae</taxon>
        <taxon>Dehalogenimonas</taxon>
    </lineage>
</organism>
<dbReference type="Pfam" id="PF06983">
    <property type="entry name" value="3-dmu-9_3-mt"/>
    <property type="match status" value="2"/>
</dbReference>
<dbReference type="Gene3D" id="3.10.180.10">
    <property type="entry name" value="2,3-Dihydroxybiphenyl 1,2-Dioxygenase, domain 1"/>
    <property type="match status" value="1"/>
</dbReference>
<proteinExistence type="predicted"/>
<dbReference type="PANTHER" id="PTHR33990">
    <property type="entry name" value="PROTEIN YJDN-RELATED"/>
    <property type="match status" value="1"/>
</dbReference>